<reference evidence="1" key="2">
    <citation type="submission" date="2020-11" db="EMBL/GenBank/DDBJ databases">
        <authorList>
            <person name="Cecchin M."/>
            <person name="Marcolungo L."/>
            <person name="Rossato M."/>
            <person name="Girolomoni L."/>
            <person name="Cosentino E."/>
            <person name="Cuine S."/>
            <person name="Li-Beisson Y."/>
            <person name="Delledonne M."/>
            <person name="Ballottari M."/>
        </authorList>
    </citation>
    <scope>NUCLEOTIDE SEQUENCE</scope>
    <source>
        <strain evidence="1">211/11P</strain>
        <tissue evidence="1">Whole cell</tissue>
    </source>
</reference>
<accession>A0A9D4YTC6</accession>
<evidence type="ECO:0000313" key="2">
    <source>
        <dbReference type="Proteomes" id="UP001055712"/>
    </source>
</evidence>
<protein>
    <submittedName>
        <fullName evidence="1">Uncharacterized protein</fullName>
    </submittedName>
</protein>
<evidence type="ECO:0000313" key="1">
    <source>
        <dbReference type="EMBL" id="KAI3425183.1"/>
    </source>
</evidence>
<proteinExistence type="predicted"/>
<dbReference type="AlphaFoldDB" id="A0A9D4YTC6"/>
<sequence>MHGLGSPIRSLFYSKLTWGASDRSESALTPASVFATAEACQAARPHTRLHRQGPLQVTAAIDRQKIPYQQAELQAADSERKAAVGRLAACGLTFLVAQPVLYSGLSTADYTEITVVGGVIVLIAALEVWLRRAILENMLILNRSALQQRRQEALERRAEALRQQGLPVVSKDLYQAEDDSSDTES</sequence>
<dbReference type="EMBL" id="SIDB01000012">
    <property type="protein sequence ID" value="KAI3425183.1"/>
    <property type="molecule type" value="Genomic_DNA"/>
</dbReference>
<reference evidence="1" key="1">
    <citation type="journal article" date="2019" name="Plant J.">
        <title>Chlorella vulgaris genome assembly and annotation reveals the molecular basis for metabolic acclimation to high light conditions.</title>
        <authorList>
            <person name="Cecchin M."/>
            <person name="Marcolungo L."/>
            <person name="Rossato M."/>
            <person name="Girolomoni L."/>
            <person name="Cosentino E."/>
            <person name="Cuine S."/>
            <person name="Li-Beisson Y."/>
            <person name="Delledonne M."/>
            <person name="Ballottari M."/>
        </authorList>
    </citation>
    <scope>NUCLEOTIDE SEQUENCE</scope>
    <source>
        <strain evidence="1">211/11P</strain>
    </source>
</reference>
<gene>
    <name evidence="1" type="ORF">D9Q98_008952</name>
</gene>
<dbReference type="Proteomes" id="UP001055712">
    <property type="component" value="Unassembled WGS sequence"/>
</dbReference>
<keyword evidence="2" id="KW-1185">Reference proteome</keyword>
<organism evidence="1 2">
    <name type="scientific">Chlorella vulgaris</name>
    <name type="common">Green alga</name>
    <dbReference type="NCBI Taxonomy" id="3077"/>
    <lineage>
        <taxon>Eukaryota</taxon>
        <taxon>Viridiplantae</taxon>
        <taxon>Chlorophyta</taxon>
        <taxon>core chlorophytes</taxon>
        <taxon>Trebouxiophyceae</taxon>
        <taxon>Chlorellales</taxon>
        <taxon>Chlorellaceae</taxon>
        <taxon>Chlorella clade</taxon>
        <taxon>Chlorella</taxon>
    </lineage>
</organism>
<comment type="caution">
    <text evidence="1">The sequence shown here is derived from an EMBL/GenBank/DDBJ whole genome shotgun (WGS) entry which is preliminary data.</text>
</comment>
<name>A0A9D4YTC6_CHLVU</name>